<dbReference type="RefSeq" id="WP_201692446.1">
    <property type="nucleotide sequence ID" value="NZ_JAEQND010000013.1"/>
</dbReference>
<protein>
    <recommendedName>
        <fullName evidence="3">N-acetyltransferase domain-containing protein</fullName>
    </recommendedName>
</protein>
<organism evidence="1 2">
    <name type="scientific">Ramlibacter alkalitolerans</name>
    <dbReference type="NCBI Taxonomy" id="2039631"/>
    <lineage>
        <taxon>Bacteria</taxon>
        <taxon>Pseudomonadati</taxon>
        <taxon>Pseudomonadota</taxon>
        <taxon>Betaproteobacteria</taxon>
        <taxon>Burkholderiales</taxon>
        <taxon>Comamonadaceae</taxon>
        <taxon>Ramlibacter</taxon>
    </lineage>
</organism>
<dbReference type="Proteomes" id="UP000622707">
    <property type="component" value="Unassembled WGS sequence"/>
</dbReference>
<gene>
    <name evidence="1" type="ORF">JI746_22100</name>
</gene>
<accession>A0ABS1JWA0</accession>
<dbReference type="EMBL" id="JAEQND010000013">
    <property type="protein sequence ID" value="MBL0427815.1"/>
    <property type="molecule type" value="Genomic_DNA"/>
</dbReference>
<evidence type="ECO:0000313" key="1">
    <source>
        <dbReference type="EMBL" id="MBL0427815.1"/>
    </source>
</evidence>
<evidence type="ECO:0000313" key="2">
    <source>
        <dbReference type="Proteomes" id="UP000622707"/>
    </source>
</evidence>
<proteinExistence type="predicted"/>
<comment type="caution">
    <text evidence="1">The sequence shown here is derived from an EMBL/GenBank/DDBJ whole genome shotgun (WGS) entry which is preliminary data.</text>
</comment>
<sequence length="324" mass="35446">MFPASPILSAKLEGISPSGRVQRWRIFDDKDRDCTNKVFQKSSLPKALPVWARMTPSGQLQLSSRQLKPHQLLDVFMQHGYAPILEEEGEVALGLPDAGGQHQRRALYEVVADDRSAEKWKALAELWRIPLPQFLGPNPRTNSLQPDAFDQEHDWRLARPALTTAVLLPGQDCIAALGTLQGPGSPEGMTCLLVEGLTPIGVLYRNEFGVDSLMLAPSHQGRGLSADFLLLALRLRAERCLQEKPFVHSVLDRPVLFEGGGFTEAGLAACKAAHRLAVERAVERGEAVPATVLSDYPQFQSEVRTWGASTFPRGKADSGTLAGL</sequence>
<evidence type="ECO:0008006" key="3">
    <source>
        <dbReference type="Google" id="ProtNLM"/>
    </source>
</evidence>
<name>A0ABS1JWA0_9BURK</name>
<reference evidence="1 2" key="1">
    <citation type="journal article" date="2017" name="Int. J. Syst. Evol. Microbiol.">
        <title>Ramlibacter alkalitolerans sp. nov., alkali-tolerant bacterium isolated from soil of ginseng.</title>
        <authorList>
            <person name="Lee D.H."/>
            <person name="Cha C.J."/>
        </authorList>
    </citation>
    <scope>NUCLEOTIDE SEQUENCE [LARGE SCALE GENOMIC DNA]</scope>
    <source>
        <strain evidence="1 2">KACC 19305</strain>
    </source>
</reference>
<keyword evidence="2" id="KW-1185">Reference proteome</keyword>